<name>A0AAW1MZ24_POPJA</name>
<dbReference type="InterPro" id="IPR003185">
    <property type="entry name" value="Proteasome_activ_PA28_N"/>
</dbReference>
<evidence type="ECO:0000313" key="2">
    <source>
        <dbReference type="EMBL" id="KAK9751576.1"/>
    </source>
</evidence>
<reference evidence="2 3" key="1">
    <citation type="journal article" date="2024" name="BMC Genomics">
        <title>De novo assembly and annotation of Popillia japonica's genome with initial clues to its potential as an invasive pest.</title>
        <authorList>
            <person name="Cucini C."/>
            <person name="Boschi S."/>
            <person name="Funari R."/>
            <person name="Cardaioli E."/>
            <person name="Iannotti N."/>
            <person name="Marturano G."/>
            <person name="Paoli F."/>
            <person name="Bruttini M."/>
            <person name="Carapelli A."/>
            <person name="Frati F."/>
            <person name="Nardi F."/>
        </authorList>
    </citation>
    <scope>NUCLEOTIDE SEQUENCE [LARGE SCALE GENOMIC DNA]</scope>
    <source>
        <strain evidence="2">DMR45628</strain>
    </source>
</reference>
<dbReference type="Gene3D" id="1.20.5.120">
    <property type="entry name" value="Proteasome activator pa28, N-terminal domain"/>
    <property type="match status" value="1"/>
</dbReference>
<dbReference type="SUPFAM" id="SSF47216">
    <property type="entry name" value="Proteasome activator"/>
    <property type="match status" value="1"/>
</dbReference>
<dbReference type="Pfam" id="PF02251">
    <property type="entry name" value="PA28_N"/>
    <property type="match status" value="1"/>
</dbReference>
<sequence>MDETIKDLRTVELEQVEEYREVEKKSASANDDDPVSARNFEGMATDFTTNYERKLSALGNKVQEYIDSLKVKAEELIFNGFPDKIVQLNNIIETSNFKNKLSVNVHQDLNIPIPAANSGNTSDGLLPAKRIKYTNN</sequence>
<protein>
    <submittedName>
        <fullName evidence="2">Proteasome activator pa28 alpha subunit</fullName>
    </submittedName>
</protein>
<keyword evidence="2" id="KW-0647">Proteasome</keyword>
<dbReference type="InterPro" id="IPR036996">
    <property type="entry name" value="PA28_N_sf"/>
</dbReference>
<keyword evidence="3" id="KW-1185">Reference proteome</keyword>
<dbReference type="GO" id="GO:0008537">
    <property type="term" value="C:proteasome activator complex"/>
    <property type="evidence" value="ECO:0007669"/>
    <property type="project" value="InterPro"/>
</dbReference>
<dbReference type="InterPro" id="IPR036252">
    <property type="entry name" value="Proteasome_activ_sf"/>
</dbReference>
<dbReference type="Proteomes" id="UP001458880">
    <property type="component" value="Unassembled WGS sequence"/>
</dbReference>
<proteinExistence type="predicted"/>
<dbReference type="AlphaFoldDB" id="A0AAW1MZ24"/>
<accession>A0AAW1MZ24</accession>
<dbReference type="EMBL" id="JASPKY010000027">
    <property type="protein sequence ID" value="KAK9751576.1"/>
    <property type="molecule type" value="Genomic_DNA"/>
</dbReference>
<evidence type="ECO:0000313" key="3">
    <source>
        <dbReference type="Proteomes" id="UP001458880"/>
    </source>
</evidence>
<comment type="caution">
    <text evidence="2">The sequence shown here is derived from an EMBL/GenBank/DDBJ whole genome shotgun (WGS) entry which is preliminary data.</text>
</comment>
<feature type="domain" description="Proteasome activator PA28 N-terminal" evidence="1">
    <location>
        <begin position="60"/>
        <end position="115"/>
    </location>
</feature>
<evidence type="ECO:0000259" key="1">
    <source>
        <dbReference type="Pfam" id="PF02251"/>
    </source>
</evidence>
<gene>
    <name evidence="2" type="ORF">QE152_g4979</name>
</gene>
<organism evidence="2 3">
    <name type="scientific">Popillia japonica</name>
    <name type="common">Japanese beetle</name>
    <dbReference type="NCBI Taxonomy" id="7064"/>
    <lineage>
        <taxon>Eukaryota</taxon>
        <taxon>Metazoa</taxon>
        <taxon>Ecdysozoa</taxon>
        <taxon>Arthropoda</taxon>
        <taxon>Hexapoda</taxon>
        <taxon>Insecta</taxon>
        <taxon>Pterygota</taxon>
        <taxon>Neoptera</taxon>
        <taxon>Endopterygota</taxon>
        <taxon>Coleoptera</taxon>
        <taxon>Polyphaga</taxon>
        <taxon>Scarabaeiformia</taxon>
        <taxon>Scarabaeidae</taxon>
        <taxon>Rutelinae</taxon>
        <taxon>Popillia</taxon>
    </lineage>
</organism>